<dbReference type="GeneID" id="100371760"/>
<dbReference type="PROSITE" id="PS00636">
    <property type="entry name" value="DNAJ_1"/>
    <property type="match status" value="1"/>
</dbReference>
<dbReference type="CDD" id="cd10747">
    <property type="entry name" value="DnaJ_C"/>
    <property type="match status" value="1"/>
</dbReference>
<dbReference type="Gene3D" id="1.10.287.110">
    <property type="entry name" value="DnaJ domain"/>
    <property type="match status" value="1"/>
</dbReference>
<dbReference type="InterPro" id="IPR036869">
    <property type="entry name" value="J_dom_sf"/>
</dbReference>
<proteinExistence type="predicted"/>
<dbReference type="RefSeq" id="XP_002732367.1">
    <property type="nucleotide sequence ID" value="XM_002732321.2"/>
</dbReference>
<dbReference type="InterPro" id="IPR018253">
    <property type="entry name" value="DnaJ_domain_CS"/>
</dbReference>
<keyword evidence="1" id="KW-0143">Chaperone</keyword>
<protein>
    <submittedName>
        <fullName evidence="4">DnaJ homolog subfamily B member 4-like</fullName>
    </submittedName>
</protein>
<dbReference type="PANTHER" id="PTHR24078:SF553">
    <property type="entry name" value="DNAJ HOMOLOG SUBFAMILY B MEMBER 5"/>
    <property type="match status" value="1"/>
</dbReference>
<dbReference type="Proteomes" id="UP000694865">
    <property type="component" value="Unplaced"/>
</dbReference>
<dbReference type="SMART" id="SM00271">
    <property type="entry name" value="DnaJ"/>
    <property type="match status" value="1"/>
</dbReference>
<evidence type="ECO:0000313" key="4">
    <source>
        <dbReference type="RefSeq" id="XP_002732367.1"/>
    </source>
</evidence>
<evidence type="ECO:0000259" key="2">
    <source>
        <dbReference type="PROSITE" id="PS50076"/>
    </source>
</evidence>
<dbReference type="Gene3D" id="2.60.260.20">
    <property type="entry name" value="Urease metallochaperone UreE, N-terminal domain"/>
    <property type="match status" value="2"/>
</dbReference>
<evidence type="ECO:0000256" key="1">
    <source>
        <dbReference type="ARBA" id="ARBA00023186"/>
    </source>
</evidence>
<gene>
    <name evidence="4" type="primary">LOC100371760</name>
</gene>
<accession>A0ABM0GL78</accession>
<dbReference type="PRINTS" id="PR00625">
    <property type="entry name" value="JDOMAIN"/>
</dbReference>
<evidence type="ECO:0000313" key="3">
    <source>
        <dbReference type="Proteomes" id="UP000694865"/>
    </source>
</evidence>
<dbReference type="Pfam" id="PF01556">
    <property type="entry name" value="DnaJ_C"/>
    <property type="match status" value="1"/>
</dbReference>
<name>A0ABM0GL78_SACKO</name>
<organism evidence="3 4">
    <name type="scientific">Saccoglossus kowalevskii</name>
    <name type="common">Acorn worm</name>
    <dbReference type="NCBI Taxonomy" id="10224"/>
    <lineage>
        <taxon>Eukaryota</taxon>
        <taxon>Metazoa</taxon>
        <taxon>Hemichordata</taxon>
        <taxon>Enteropneusta</taxon>
        <taxon>Harrimaniidae</taxon>
        <taxon>Saccoglossus</taxon>
    </lineage>
</organism>
<dbReference type="PANTHER" id="PTHR24078">
    <property type="entry name" value="DNAJ HOMOLOG SUBFAMILY C MEMBER"/>
    <property type="match status" value="1"/>
</dbReference>
<dbReference type="InterPro" id="IPR008971">
    <property type="entry name" value="HSP40/DnaJ_pept-bd"/>
</dbReference>
<dbReference type="InterPro" id="IPR002939">
    <property type="entry name" value="DnaJ_C"/>
</dbReference>
<dbReference type="InterPro" id="IPR001623">
    <property type="entry name" value="DnaJ_domain"/>
</dbReference>
<dbReference type="SUPFAM" id="SSF46565">
    <property type="entry name" value="Chaperone J-domain"/>
    <property type="match status" value="1"/>
</dbReference>
<sequence length="348" mass="38755">MMTKDYYKTLGISKDASDDAIKKAYRKMALKFHPDKNKSPGAEEKFKEIAEAYEVLSDKKKREVYDQYGENGLKGGVPGASSNENFSYTFSGDPWATFETFFGGSNPFEEMFSGMGSGMGRQEMRMGPGMGGPFGVSGFSTVGGEPMDVSDGMGFNMGNFHQPGRSKQDPAVHHNLNVSLEDICKGCTKKMKISRKVLNADNRTTRMEDKLLEIQVKPGWKEGTKITFPKEGDQHPNRIPADIVFTIKDKPHQIFKRDGSNLLYTAKITLKEALCGTTIKIPALDGRSLRLPVQEVIKPKTKRRISGEGLPFPKQPTRRGDLIVDFDIKFPDHLSDNVKARLSECLPN</sequence>
<dbReference type="Pfam" id="PF00226">
    <property type="entry name" value="DnaJ"/>
    <property type="match status" value="1"/>
</dbReference>
<dbReference type="SUPFAM" id="SSF49493">
    <property type="entry name" value="HSP40/DnaJ peptide-binding domain"/>
    <property type="match status" value="2"/>
</dbReference>
<dbReference type="CDD" id="cd06257">
    <property type="entry name" value="DnaJ"/>
    <property type="match status" value="1"/>
</dbReference>
<feature type="domain" description="J" evidence="2">
    <location>
        <begin position="5"/>
        <end position="69"/>
    </location>
</feature>
<keyword evidence="3" id="KW-1185">Reference proteome</keyword>
<dbReference type="InterPro" id="IPR051339">
    <property type="entry name" value="DnaJ_subfamily_B"/>
</dbReference>
<dbReference type="PROSITE" id="PS50076">
    <property type="entry name" value="DNAJ_2"/>
    <property type="match status" value="1"/>
</dbReference>
<reference evidence="4" key="1">
    <citation type="submission" date="2025-08" db="UniProtKB">
        <authorList>
            <consortium name="RefSeq"/>
        </authorList>
    </citation>
    <scope>IDENTIFICATION</scope>
    <source>
        <tissue evidence="4">Testes</tissue>
    </source>
</reference>